<dbReference type="Proteomes" id="UP000027265">
    <property type="component" value="Unassembled WGS sequence"/>
</dbReference>
<accession>A0A067P3I0</accession>
<evidence type="ECO:0000313" key="2">
    <source>
        <dbReference type="Proteomes" id="UP000027265"/>
    </source>
</evidence>
<dbReference type="AlphaFoldDB" id="A0A067P3I0"/>
<name>A0A067P3I0_9AGAM</name>
<organism evidence="1 2">
    <name type="scientific">Jaapia argillacea MUCL 33604</name>
    <dbReference type="NCBI Taxonomy" id="933084"/>
    <lineage>
        <taxon>Eukaryota</taxon>
        <taxon>Fungi</taxon>
        <taxon>Dikarya</taxon>
        <taxon>Basidiomycota</taxon>
        <taxon>Agaricomycotina</taxon>
        <taxon>Agaricomycetes</taxon>
        <taxon>Agaricomycetidae</taxon>
        <taxon>Jaapiales</taxon>
        <taxon>Jaapiaceae</taxon>
        <taxon>Jaapia</taxon>
    </lineage>
</organism>
<keyword evidence="2" id="KW-1185">Reference proteome</keyword>
<protein>
    <submittedName>
        <fullName evidence="1">Uncharacterized protein</fullName>
    </submittedName>
</protein>
<dbReference type="InParanoid" id="A0A067P3I0"/>
<dbReference type="EMBL" id="KL197789">
    <property type="protein sequence ID" value="KDQ49334.1"/>
    <property type="molecule type" value="Genomic_DNA"/>
</dbReference>
<evidence type="ECO:0000313" key="1">
    <source>
        <dbReference type="EMBL" id="KDQ49334.1"/>
    </source>
</evidence>
<dbReference type="OrthoDB" id="1723750at2759"/>
<gene>
    <name evidence="1" type="ORF">JAAARDRAFT_200965</name>
</gene>
<dbReference type="HOGENOM" id="CLU_1768367_0_0_1"/>
<sequence length="147" mass="15914">MCRRTSIPTASWCPRPAGKEGEVEGPGEGVRFGRIERWSSRRYEVDFLLAVAVSRAPASTPEGVPSPQPIQAPIAHRDLFDAYFHPISPDDLIDDSALQRLDAPSGLVPEVYEGGLKTWESSLGTVDYVASTPRRFGGNGFSRLGAG</sequence>
<reference evidence="2" key="1">
    <citation type="journal article" date="2014" name="Proc. Natl. Acad. Sci. U.S.A.">
        <title>Extensive sampling of basidiomycete genomes demonstrates inadequacy of the white-rot/brown-rot paradigm for wood decay fungi.</title>
        <authorList>
            <person name="Riley R."/>
            <person name="Salamov A.A."/>
            <person name="Brown D.W."/>
            <person name="Nagy L.G."/>
            <person name="Floudas D."/>
            <person name="Held B.W."/>
            <person name="Levasseur A."/>
            <person name="Lombard V."/>
            <person name="Morin E."/>
            <person name="Otillar R."/>
            <person name="Lindquist E.A."/>
            <person name="Sun H."/>
            <person name="LaButti K.M."/>
            <person name="Schmutz J."/>
            <person name="Jabbour D."/>
            <person name="Luo H."/>
            <person name="Baker S.E."/>
            <person name="Pisabarro A.G."/>
            <person name="Walton J.D."/>
            <person name="Blanchette R.A."/>
            <person name="Henrissat B."/>
            <person name="Martin F."/>
            <person name="Cullen D."/>
            <person name="Hibbett D.S."/>
            <person name="Grigoriev I.V."/>
        </authorList>
    </citation>
    <scope>NUCLEOTIDE SEQUENCE [LARGE SCALE GENOMIC DNA]</scope>
    <source>
        <strain evidence="2">MUCL 33604</strain>
    </source>
</reference>
<proteinExistence type="predicted"/>
<dbReference type="STRING" id="933084.A0A067P3I0"/>